<dbReference type="Pfam" id="PF00534">
    <property type="entry name" value="Glycos_transf_1"/>
    <property type="match status" value="1"/>
</dbReference>
<dbReference type="SUPFAM" id="SSF53756">
    <property type="entry name" value="UDP-Glycosyltransferase/glycogen phosphorylase"/>
    <property type="match status" value="1"/>
</dbReference>
<name>A4C0E5_9FLAO</name>
<dbReference type="HOGENOM" id="CLU_009583_2_5_10"/>
<dbReference type="STRING" id="313594.PI23P_09680"/>
<keyword evidence="3" id="KW-0808">Transferase</keyword>
<dbReference type="EMBL" id="AAOG01000002">
    <property type="protein sequence ID" value="EAR12888.1"/>
    <property type="molecule type" value="Genomic_DNA"/>
</dbReference>
<dbReference type="PANTHER" id="PTHR45947">
    <property type="entry name" value="SULFOQUINOVOSYL TRANSFERASE SQD2"/>
    <property type="match status" value="1"/>
</dbReference>
<reference evidence="3 4" key="1">
    <citation type="submission" date="2006-02" db="EMBL/GenBank/DDBJ databases">
        <authorList>
            <person name="Murray A."/>
            <person name="Staley J."/>
            <person name="Ferriera S."/>
            <person name="Johnson J."/>
            <person name="Kravitz S."/>
            <person name="Halpern A."/>
            <person name="Remington K."/>
            <person name="Beeson K."/>
            <person name="Tran B."/>
            <person name="Rogers Y.-H."/>
            <person name="Friedman R."/>
            <person name="Venter J.C."/>
        </authorList>
    </citation>
    <scope>NUCLEOTIDE SEQUENCE [LARGE SCALE GENOMIC DNA]</scope>
    <source>
        <strain evidence="3 4">23-P</strain>
    </source>
</reference>
<dbReference type="eggNOG" id="COG0438">
    <property type="taxonomic scope" value="Bacteria"/>
</dbReference>
<proteinExistence type="predicted"/>
<keyword evidence="4" id="KW-1185">Reference proteome</keyword>
<feature type="domain" description="Glycosyltransferase subfamily 4-like N-terminal" evidence="2">
    <location>
        <begin position="45"/>
        <end position="213"/>
    </location>
</feature>
<dbReference type="InterPro" id="IPR050194">
    <property type="entry name" value="Glycosyltransferase_grp1"/>
</dbReference>
<feature type="domain" description="Glycosyl transferase family 1" evidence="1">
    <location>
        <begin position="225"/>
        <end position="384"/>
    </location>
</feature>
<dbReference type="Gene3D" id="3.40.50.2000">
    <property type="entry name" value="Glycogen Phosphorylase B"/>
    <property type="match status" value="2"/>
</dbReference>
<dbReference type="InterPro" id="IPR023881">
    <property type="entry name" value="Thiol_BshA"/>
</dbReference>
<dbReference type="InterPro" id="IPR001296">
    <property type="entry name" value="Glyco_trans_1"/>
</dbReference>
<dbReference type="NCBIfam" id="TIGR03999">
    <property type="entry name" value="thiol_BshA"/>
    <property type="match status" value="1"/>
</dbReference>
<dbReference type="InterPro" id="IPR028098">
    <property type="entry name" value="Glyco_trans_4-like_N"/>
</dbReference>
<dbReference type="AlphaFoldDB" id="A4C0E5"/>
<protein>
    <submittedName>
        <fullName evidence="3">Glycosyl transferase, group 1 family protein</fullName>
    </submittedName>
</protein>
<dbReference type="OrthoDB" id="9810929at2"/>
<dbReference type="Pfam" id="PF13439">
    <property type="entry name" value="Glyco_transf_4"/>
    <property type="match status" value="1"/>
</dbReference>
<evidence type="ECO:0000313" key="4">
    <source>
        <dbReference type="Proteomes" id="UP000003053"/>
    </source>
</evidence>
<dbReference type="PANTHER" id="PTHR45947:SF3">
    <property type="entry name" value="SULFOQUINOVOSYL TRANSFERASE SQD2"/>
    <property type="match status" value="1"/>
</dbReference>
<dbReference type="GO" id="GO:0016757">
    <property type="term" value="F:glycosyltransferase activity"/>
    <property type="evidence" value="ECO:0007669"/>
    <property type="project" value="InterPro"/>
</dbReference>
<comment type="caution">
    <text evidence="3">The sequence shown here is derived from an EMBL/GenBank/DDBJ whole genome shotgun (WGS) entry which is preliminary data.</text>
</comment>
<gene>
    <name evidence="3" type="ORF">PI23P_09680</name>
</gene>
<evidence type="ECO:0000313" key="3">
    <source>
        <dbReference type="EMBL" id="EAR12888.1"/>
    </source>
</evidence>
<organism evidence="3 4">
    <name type="scientific">Polaribacter irgensii 23-P</name>
    <dbReference type="NCBI Taxonomy" id="313594"/>
    <lineage>
        <taxon>Bacteria</taxon>
        <taxon>Pseudomonadati</taxon>
        <taxon>Bacteroidota</taxon>
        <taxon>Flavobacteriia</taxon>
        <taxon>Flavobacteriales</taxon>
        <taxon>Flavobacteriaceae</taxon>
    </lineage>
</organism>
<evidence type="ECO:0000259" key="2">
    <source>
        <dbReference type="Pfam" id="PF13439"/>
    </source>
</evidence>
<evidence type="ECO:0000259" key="1">
    <source>
        <dbReference type="Pfam" id="PF00534"/>
    </source>
</evidence>
<dbReference type="GO" id="GO:0071793">
    <property type="term" value="P:bacillithiol biosynthetic process"/>
    <property type="evidence" value="ECO:0007669"/>
    <property type="project" value="InterPro"/>
</dbReference>
<accession>A4C0E5</accession>
<sequence>MFFFERKVRNIGTFTKQKRRQIPVCLNCIIIIERMKIGIVCYPTFGGSGVVATELGMALADKGHEVHFITYNQPVRLDFLSHNLHFHQVVIEEYPLFEYQPYELALSSKMVEVVKKYDLDVIHAHYAIPHAYAAYMAKQMLREKGLDVRVVTTLHGTDITLVGSHPNYKTAVEFSINNSDVVTAVSNNLKETTNKLFNITNDIKVIYNFIDVDKYNNAHKEECKRFALAKPHERIFTHVSNFRPVKRVEDVVRIFNEVRKEVPAKLLMIGEGPERVKAEKLVKELKISEDVFFLGNSTEVAKILCYTDVFLLPSRTESFGLAALEAMAAGTPVISTNTGGLPEVNIHGVTGYLSNLGDVADMAKNAISIVKDDATLEKFKQNAKIHTRQFSLESILPIYEEIYKSCYQK</sequence>
<dbReference type="Proteomes" id="UP000003053">
    <property type="component" value="Unassembled WGS sequence"/>
</dbReference>